<sequence length="107" mass="11667">MKNVLGLLFSLVATPAFAQSVETEMNQLKVRADSCIASSQAKQHCERTAECIEFQRYSKALMPEGLPGYYDAHLRDKTMNPENGTGVSTAAKAKIQADKLIEQCAAS</sequence>
<dbReference type="Proteomes" id="UP000276587">
    <property type="component" value="Unassembled WGS sequence"/>
</dbReference>
<gene>
    <name evidence="2" type="ORF">ALQ29_02260</name>
</gene>
<feature type="signal peptide" evidence="1">
    <location>
        <begin position="1"/>
        <end position="18"/>
    </location>
</feature>
<reference evidence="2 3" key="1">
    <citation type="submission" date="2018-08" db="EMBL/GenBank/DDBJ databases">
        <title>Recombination of ecologically and evolutionarily significant loci maintains genetic cohesion in the Pseudomonas syringae species complex.</title>
        <authorList>
            <person name="Dillon M."/>
            <person name="Thakur S."/>
            <person name="Almeida R.N.D."/>
            <person name="Weir B.S."/>
            <person name="Guttman D.S."/>
        </authorList>
    </citation>
    <scope>NUCLEOTIDE SEQUENCE [LARGE SCALE GENOMIC DNA]</scope>
    <source>
        <strain evidence="2 3">ICMP 3555</strain>
    </source>
</reference>
<accession>A0A3M4B2I6</accession>
<dbReference type="RefSeq" id="WP_064055058.1">
    <property type="nucleotide sequence ID" value="NZ_RBPW01000206.1"/>
</dbReference>
<evidence type="ECO:0000313" key="2">
    <source>
        <dbReference type="EMBL" id="RMP12595.1"/>
    </source>
</evidence>
<keyword evidence="1" id="KW-0732">Signal</keyword>
<comment type="caution">
    <text evidence="2">The sequence shown here is derived from an EMBL/GenBank/DDBJ whole genome shotgun (WGS) entry which is preliminary data.</text>
</comment>
<feature type="chain" id="PRO_5018250039" evidence="1">
    <location>
        <begin position="19"/>
        <end position="107"/>
    </location>
</feature>
<evidence type="ECO:0000313" key="3">
    <source>
        <dbReference type="Proteomes" id="UP000276587"/>
    </source>
</evidence>
<keyword evidence="3" id="KW-1185">Reference proteome</keyword>
<name>A0A3M4B2I6_PSEMA</name>
<dbReference type="AlphaFoldDB" id="A0A3M4B2I6"/>
<protein>
    <submittedName>
        <fullName evidence="2">Uncharacterized protein</fullName>
    </submittedName>
</protein>
<dbReference type="EMBL" id="RBQF01000082">
    <property type="protein sequence ID" value="RMP12595.1"/>
    <property type="molecule type" value="Genomic_DNA"/>
</dbReference>
<evidence type="ECO:0000256" key="1">
    <source>
        <dbReference type="SAM" id="SignalP"/>
    </source>
</evidence>
<proteinExistence type="predicted"/>
<organism evidence="2 3">
    <name type="scientific">Pseudomonas marginalis pv. marginalis</name>
    <dbReference type="NCBI Taxonomy" id="97473"/>
    <lineage>
        <taxon>Bacteria</taxon>
        <taxon>Pseudomonadati</taxon>
        <taxon>Pseudomonadota</taxon>
        <taxon>Gammaproteobacteria</taxon>
        <taxon>Pseudomonadales</taxon>
        <taxon>Pseudomonadaceae</taxon>
        <taxon>Pseudomonas</taxon>
    </lineage>
</organism>